<protein>
    <recommendedName>
        <fullName evidence="5">Transposase</fullName>
    </recommendedName>
</protein>
<keyword evidence="4" id="KW-1185">Reference proteome</keyword>
<dbReference type="GO" id="GO:0043565">
    <property type="term" value="F:sequence-specific DNA binding"/>
    <property type="evidence" value="ECO:0007669"/>
    <property type="project" value="InterPro"/>
</dbReference>
<name>A0A379AZ57_AVIGA</name>
<dbReference type="PANTHER" id="PTHR33795:SF1">
    <property type="entry name" value="INSERTION ELEMENT IS150 PROTEIN INSJ"/>
    <property type="match status" value="1"/>
</dbReference>
<evidence type="ECO:0000313" key="2">
    <source>
        <dbReference type="EMBL" id="TDP28076.1"/>
    </source>
</evidence>
<dbReference type="Proteomes" id="UP000255113">
    <property type="component" value="Unassembled WGS sequence"/>
</dbReference>
<evidence type="ECO:0008006" key="5">
    <source>
        <dbReference type="Google" id="ProtNLM"/>
    </source>
</evidence>
<sequence>MLGKKQCYSVEFKLKVIQAIKKGQYFAKATCFHFDISNSGISSQCLQTFEKQSIDVLLPKPKGWPIMKLTYPNMVIVELP</sequence>
<dbReference type="InterPro" id="IPR052057">
    <property type="entry name" value="IS150/IS1296_orfA-like"/>
</dbReference>
<organism evidence="1 3">
    <name type="scientific">Avibacterium gallinarum</name>
    <name type="common">Pasteurella gallinarum</name>
    <dbReference type="NCBI Taxonomy" id="755"/>
    <lineage>
        <taxon>Bacteria</taxon>
        <taxon>Pseudomonadati</taxon>
        <taxon>Pseudomonadota</taxon>
        <taxon>Gammaproteobacteria</taxon>
        <taxon>Pasteurellales</taxon>
        <taxon>Pasteurellaceae</taxon>
        <taxon>Avibacterium</taxon>
    </lineage>
</organism>
<dbReference type="Proteomes" id="UP000294683">
    <property type="component" value="Unassembled WGS sequence"/>
</dbReference>
<proteinExistence type="predicted"/>
<dbReference type="EMBL" id="UGSQ01000003">
    <property type="protein sequence ID" value="SUB28042.1"/>
    <property type="molecule type" value="Genomic_DNA"/>
</dbReference>
<evidence type="ECO:0000313" key="4">
    <source>
        <dbReference type="Proteomes" id="UP000294683"/>
    </source>
</evidence>
<dbReference type="SUPFAM" id="SSF48295">
    <property type="entry name" value="TrpR-like"/>
    <property type="match status" value="1"/>
</dbReference>
<dbReference type="InterPro" id="IPR010921">
    <property type="entry name" value="Trp_repressor/repl_initiator"/>
</dbReference>
<accession>A0A379AZ57</accession>
<evidence type="ECO:0000313" key="3">
    <source>
        <dbReference type="Proteomes" id="UP000255113"/>
    </source>
</evidence>
<dbReference type="AlphaFoldDB" id="A0A379AZ57"/>
<reference evidence="1 3" key="1">
    <citation type="submission" date="2018-06" db="EMBL/GenBank/DDBJ databases">
        <authorList>
            <consortium name="Pathogen Informatics"/>
            <person name="Doyle S."/>
        </authorList>
    </citation>
    <scope>NUCLEOTIDE SEQUENCE [LARGE SCALE GENOMIC DNA]</scope>
    <source>
        <strain evidence="1 3">NCTC11188</strain>
    </source>
</reference>
<dbReference type="EMBL" id="SNXJ01000007">
    <property type="protein sequence ID" value="TDP28076.1"/>
    <property type="molecule type" value="Genomic_DNA"/>
</dbReference>
<reference evidence="2 4" key="2">
    <citation type="submission" date="2019-03" db="EMBL/GenBank/DDBJ databases">
        <title>Genomic Encyclopedia of Type Strains, Phase IV (KMG-IV): sequencing the most valuable type-strain genomes for metagenomic binning, comparative biology and taxonomic classification.</title>
        <authorList>
            <person name="Goeker M."/>
        </authorList>
    </citation>
    <scope>NUCLEOTIDE SEQUENCE [LARGE SCALE GENOMIC DNA]</scope>
    <source>
        <strain evidence="2 4">DSM 17481</strain>
    </source>
</reference>
<evidence type="ECO:0000313" key="1">
    <source>
        <dbReference type="EMBL" id="SUB28042.1"/>
    </source>
</evidence>
<gene>
    <name evidence="2" type="ORF">EV689_10722</name>
    <name evidence="1" type="ORF">NCTC11188_02020</name>
</gene>
<dbReference type="PANTHER" id="PTHR33795">
    <property type="entry name" value="INSERTION ELEMENT IS150 PROTEIN INSJ"/>
    <property type="match status" value="1"/>
</dbReference>